<evidence type="ECO:0000313" key="3">
    <source>
        <dbReference type="EMBL" id="RFA15839.1"/>
    </source>
</evidence>
<evidence type="ECO:0000313" key="5">
    <source>
        <dbReference type="Proteomes" id="UP000256709"/>
    </source>
</evidence>
<dbReference type="RefSeq" id="WP_116282415.1">
    <property type="nucleotide sequence ID" value="NZ_NBXA01000013.1"/>
</dbReference>
<dbReference type="AlphaFoldDB" id="A0A3E0W233"/>
<protein>
    <recommendedName>
        <fullName evidence="6">Scaffolding protein</fullName>
    </recommendedName>
</protein>
<dbReference type="OrthoDB" id="4204055at2"/>
<dbReference type="EMBL" id="NBXA01000013">
    <property type="protein sequence ID" value="RFA14563.1"/>
    <property type="molecule type" value="Genomic_DNA"/>
</dbReference>
<evidence type="ECO:0000313" key="4">
    <source>
        <dbReference type="Proteomes" id="UP000256541"/>
    </source>
</evidence>
<reference evidence="4 5" key="1">
    <citation type="submission" date="2017-04" db="EMBL/GenBank/DDBJ databases">
        <title>Comparative genome analysis of Subtercola boreus.</title>
        <authorList>
            <person name="Cho Y.-J."/>
            <person name="Cho A."/>
            <person name="Kim O.-S."/>
            <person name="Lee J.-I."/>
        </authorList>
    </citation>
    <scope>NUCLEOTIDE SEQUENCE [LARGE SCALE GENOMIC DNA]</scope>
    <source>
        <strain evidence="2 5">P27444</strain>
        <strain evidence="3 4">P27479</strain>
    </source>
</reference>
<evidence type="ECO:0008006" key="6">
    <source>
        <dbReference type="Google" id="ProtNLM"/>
    </source>
</evidence>
<sequence>MPEAETDVTSESNEAQSEDTTTEVDPNAGAKKALDSERAARKTAEKEIAQLRRELAARDKPAEEVALDNARAEARAEATASANARIVKAELKAVAAGKLADPADAAVFIDATSFEVGDDGEVDVEALNKAVIDLLTQKPHLAAAAQRKFVGDADQGAKGKQAAPVKYDPNDLIRAAFQKS</sequence>
<organism evidence="3 4">
    <name type="scientific">Subtercola boreus</name>
    <dbReference type="NCBI Taxonomy" id="120213"/>
    <lineage>
        <taxon>Bacteria</taxon>
        <taxon>Bacillati</taxon>
        <taxon>Actinomycetota</taxon>
        <taxon>Actinomycetes</taxon>
        <taxon>Micrococcales</taxon>
        <taxon>Microbacteriaceae</taxon>
        <taxon>Subtercola</taxon>
    </lineage>
</organism>
<proteinExistence type="predicted"/>
<evidence type="ECO:0000256" key="1">
    <source>
        <dbReference type="SAM" id="MobiDB-lite"/>
    </source>
</evidence>
<dbReference type="Proteomes" id="UP000256709">
    <property type="component" value="Unassembled WGS sequence"/>
</dbReference>
<feature type="compositionally biased region" description="Basic and acidic residues" evidence="1">
    <location>
        <begin position="32"/>
        <end position="63"/>
    </location>
</feature>
<name>A0A3E0W233_9MICO</name>
<comment type="caution">
    <text evidence="3">The sequence shown here is derived from an EMBL/GenBank/DDBJ whole genome shotgun (WGS) entry which is preliminary data.</text>
</comment>
<gene>
    <name evidence="2" type="ORF">B7R21_06350</name>
    <name evidence="3" type="ORF">B7R22_05375</name>
</gene>
<feature type="region of interest" description="Disordered" evidence="1">
    <location>
        <begin position="1"/>
        <end position="79"/>
    </location>
</feature>
<dbReference type="Proteomes" id="UP000256541">
    <property type="component" value="Unassembled WGS sequence"/>
</dbReference>
<accession>A0A3E0W233</accession>
<dbReference type="EMBL" id="NBXB01000017">
    <property type="protein sequence ID" value="RFA15839.1"/>
    <property type="molecule type" value="Genomic_DNA"/>
</dbReference>
<evidence type="ECO:0000313" key="2">
    <source>
        <dbReference type="EMBL" id="RFA14563.1"/>
    </source>
</evidence>